<gene>
    <name evidence="2" type="ORF">P0514H03.45</name>
</gene>
<dbReference type="Proteomes" id="UP000817658">
    <property type="component" value="Chromosome 1"/>
</dbReference>
<feature type="compositionally biased region" description="Basic and acidic residues" evidence="1">
    <location>
        <begin position="19"/>
        <end position="30"/>
    </location>
</feature>
<feature type="region of interest" description="Disordered" evidence="1">
    <location>
        <begin position="1"/>
        <end position="30"/>
    </location>
</feature>
<reference evidence="2" key="1">
    <citation type="journal article" date="2002" name="Nature">
        <title>The genome sequence and structure of rice chromosome 1.</title>
        <authorList>
            <person name="Sasaki T."/>
            <person name="Matsumoto T."/>
            <person name="Yamamoto K."/>
            <person name="Sakata K."/>
            <person name="Baba T."/>
            <person name="Katayose Y."/>
            <person name="Wu J."/>
            <person name="Niimura Y."/>
            <person name="Cheng Z."/>
            <person name="Nagamura Y."/>
            <person name="Antonio B.A."/>
            <person name="Kanamori H."/>
            <person name="Hosokawa S."/>
            <person name="Masukawa M."/>
            <person name="Arikawa K."/>
            <person name="Chiden Y."/>
            <person name="Hayashi M."/>
            <person name="Okamoto M."/>
            <person name="Ando T."/>
            <person name="Aoki H."/>
            <person name="Arita K."/>
            <person name="Hamada M."/>
            <person name="Harada C."/>
            <person name="Hijishita S."/>
            <person name="Honda M."/>
            <person name="Ichikawa Y."/>
            <person name="Idonuma A."/>
            <person name="Iijima M."/>
            <person name="Ikeda M."/>
            <person name="Ikeno M."/>
            <person name="Itoh S."/>
            <person name="Itoh T."/>
            <person name="Itoh Y."/>
            <person name="Itoh Y."/>
            <person name="Iwabuchi A."/>
            <person name="Kamiya K."/>
            <person name="Karasawa W."/>
            <person name="Katagiri S."/>
            <person name="Kikuta A."/>
            <person name="Kobayashi N."/>
            <person name="Kono I."/>
            <person name="Machita K."/>
            <person name="Maehara T."/>
            <person name="Mizuno H."/>
            <person name="Mizubayashi T."/>
            <person name="Mukai Y."/>
            <person name="Nagasaki H."/>
            <person name="Nakashima M."/>
            <person name="Nakama Y."/>
            <person name="Nakamichi Y."/>
            <person name="Nakamura M."/>
            <person name="Namiki N."/>
            <person name="Negishi M."/>
            <person name="Ohta I."/>
            <person name="Ono N."/>
            <person name="Saji S."/>
            <person name="Sakai K."/>
            <person name="Shibata M."/>
            <person name="Shimokawa T."/>
            <person name="Shomura A."/>
            <person name="Song J."/>
            <person name="Takazaki Y."/>
            <person name="Terasawa K."/>
            <person name="Tsuji K."/>
            <person name="Waki K."/>
            <person name="Yamagata H."/>
            <person name="Yamane H."/>
            <person name="Yoshiki S."/>
            <person name="Yoshihara R."/>
            <person name="Yukawa K."/>
            <person name="Zhong H."/>
            <person name="Iwama H."/>
            <person name="Endo T."/>
            <person name="Ito H."/>
            <person name="Hahn J.H."/>
            <person name="Kim H.I."/>
            <person name="Eun M.Y."/>
            <person name="Yano M."/>
            <person name="Jiang J."/>
            <person name="Gojobori T."/>
        </authorList>
    </citation>
    <scope>NUCLEOTIDE SEQUENCE</scope>
</reference>
<name>Q5ZAJ1_ORYSJ</name>
<evidence type="ECO:0000256" key="1">
    <source>
        <dbReference type="SAM" id="MobiDB-lite"/>
    </source>
</evidence>
<feature type="compositionally biased region" description="Basic and acidic residues" evidence="1">
    <location>
        <begin position="73"/>
        <end position="91"/>
    </location>
</feature>
<feature type="region of interest" description="Disordered" evidence="1">
    <location>
        <begin position="65"/>
        <end position="91"/>
    </location>
</feature>
<proteinExistence type="predicted"/>
<sequence length="108" mass="11991">MSSRLSTLPGWERSGGAGQERRHERRIRGFDGDDDVKAAVRVGGARAAQPCGRVELRRSGCQPLYPAPAAAHSAREKEEGEERIERRGSEDDMWVHMGPPFFIICVCN</sequence>
<dbReference type="EMBL" id="AP003275">
    <property type="protein sequence ID" value="BAD52980.1"/>
    <property type="molecule type" value="Genomic_DNA"/>
</dbReference>
<accession>Q5ZAJ1</accession>
<evidence type="ECO:0000313" key="2">
    <source>
        <dbReference type="EMBL" id="BAD52980.1"/>
    </source>
</evidence>
<dbReference type="AlphaFoldDB" id="Q5ZAJ1"/>
<organism evidence="2">
    <name type="scientific">Oryza sativa subsp. japonica</name>
    <name type="common">Rice</name>
    <dbReference type="NCBI Taxonomy" id="39947"/>
    <lineage>
        <taxon>Eukaryota</taxon>
        <taxon>Viridiplantae</taxon>
        <taxon>Streptophyta</taxon>
        <taxon>Embryophyta</taxon>
        <taxon>Tracheophyta</taxon>
        <taxon>Spermatophyta</taxon>
        <taxon>Magnoliopsida</taxon>
        <taxon>Liliopsida</taxon>
        <taxon>Poales</taxon>
        <taxon>Poaceae</taxon>
        <taxon>BOP clade</taxon>
        <taxon>Oryzoideae</taxon>
        <taxon>Oryzeae</taxon>
        <taxon>Oryzinae</taxon>
        <taxon>Oryza</taxon>
        <taxon>Oryza sativa</taxon>
    </lineage>
</organism>
<protein>
    <submittedName>
        <fullName evidence="2">Uncharacterized protein</fullName>
    </submittedName>
</protein>